<dbReference type="GO" id="GO:0007165">
    <property type="term" value="P:signal transduction"/>
    <property type="evidence" value="ECO:0007669"/>
    <property type="project" value="TreeGrafter"/>
</dbReference>
<evidence type="ECO:0000313" key="3">
    <source>
        <dbReference type="EMBL" id="KAG0553710.1"/>
    </source>
</evidence>
<accession>A0A8T0G3Q0</accession>
<dbReference type="PROSITE" id="PS00108">
    <property type="entry name" value="PROTEIN_KINASE_ST"/>
    <property type="match status" value="1"/>
</dbReference>
<feature type="region of interest" description="Disordered" evidence="1">
    <location>
        <begin position="1"/>
        <end position="24"/>
    </location>
</feature>
<sequence>MASAGEESCSESTRFKPSEPTIVTGRSQYHTTISTRDGSSFNGQQEAVSTTSLPYYSARIEHMIQRRSEFENEVEFQIEASRIHWSEVLTETGPASVEESASDQIRSNRQVFERLKEQWGAFFWDYGDRLVVGRKIAEGGQAEIYEADVQFPNAAGSEEDEFNMSGCRFQFVAKVMKGPCSLLNLQSQLPLGMLQKIQEGCPFFLDTDSCCLIWGATLLDDDRFAFLMRRYWGDLRKLIDLRMRRYNNQRPPFRDESAILIMLQIAVAMEELHNHNILHRDLKASNVLVNLMDGNDDDACFDPWHDDELIQCAVTDFECSVGVVGTGYWRAPEVLAALKGGNSYPMVYSKQADVYSYAMTCYEILTGRIPFEGRPRTDYKFVLAGQRPLLPDCIRTDLKALICRCWMADPAQRPTFAEVVTILDKMYTPPLENELDEMSNIQPEYVTKDVNDY</sequence>
<evidence type="ECO:0000256" key="1">
    <source>
        <dbReference type="SAM" id="MobiDB-lite"/>
    </source>
</evidence>
<evidence type="ECO:0000313" key="4">
    <source>
        <dbReference type="Proteomes" id="UP000822688"/>
    </source>
</evidence>
<proteinExistence type="predicted"/>
<dbReference type="GO" id="GO:0005524">
    <property type="term" value="F:ATP binding"/>
    <property type="evidence" value="ECO:0007669"/>
    <property type="project" value="InterPro"/>
</dbReference>
<dbReference type="Proteomes" id="UP000822688">
    <property type="component" value="Chromosome 12"/>
</dbReference>
<dbReference type="SUPFAM" id="SSF56112">
    <property type="entry name" value="Protein kinase-like (PK-like)"/>
    <property type="match status" value="1"/>
</dbReference>
<comment type="caution">
    <text evidence="3">The sequence shown here is derived from an EMBL/GenBank/DDBJ whole genome shotgun (WGS) entry which is preliminary data.</text>
</comment>
<dbReference type="AlphaFoldDB" id="A0A8T0G3Q0"/>
<gene>
    <name evidence="3" type="ORF">KC19_12G033200</name>
</gene>
<dbReference type="Pfam" id="PF07714">
    <property type="entry name" value="PK_Tyr_Ser-Thr"/>
    <property type="match status" value="1"/>
</dbReference>
<protein>
    <recommendedName>
        <fullName evidence="2">Protein kinase domain-containing protein</fullName>
    </recommendedName>
</protein>
<dbReference type="EMBL" id="CM026433">
    <property type="protein sequence ID" value="KAG0553710.1"/>
    <property type="molecule type" value="Genomic_DNA"/>
</dbReference>
<dbReference type="Gene3D" id="1.10.510.10">
    <property type="entry name" value="Transferase(Phosphotransferase) domain 1"/>
    <property type="match status" value="1"/>
</dbReference>
<dbReference type="EMBL" id="CM026433">
    <property type="protein sequence ID" value="KAG0553711.1"/>
    <property type="molecule type" value="Genomic_DNA"/>
</dbReference>
<organism evidence="3 4">
    <name type="scientific">Ceratodon purpureus</name>
    <name type="common">Fire moss</name>
    <name type="synonym">Dicranum purpureum</name>
    <dbReference type="NCBI Taxonomy" id="3225"/>
    <lineage>
        <taxon>Eukaryota</taxon>
        <taxon>Viridiplantae</taxon>
        <taxon>Streptophyta</taxon>
        <taxon>Embryophyta</taxon>
        <taxon>Bryophyta</taxon>
        <taxon>Bryophytina</taxon>
        <taxon>Bryopsida</taxon>
        <taxon>Dicranidae</taxon>
        <taxon>Pseudoditrichales</taxon>
        <taxon>Ditrichaceae</taxon>
        <taxon>Ceratodon</taxon>
    </lineage>
</organism>
<dbReference type="InterPro" id="IPR011009">
    <property type="entry name" value="Kinase-like_dom_sf"/>
</dbReference>
<dbReference type="GO" id="GO:0004672">
    <property type="term" value="F:protein kinase activity"/>
    <property type="evidence" value="ECO:0007669"/>
    <property type="project" value="InterPro"/>
</dbReference>
<dbReference type="SMART" id="SM00220">
    <property type="entry name" value="S_TKc"/>
    <property type="match status" value="1"/>
</dbReference>
<dbReference type="PROSITE" id="PS50011">
    <property type="entry name" value="PROTEIN_KINASE_DOM"/>
    <property type="match status" value="1"/>
</dbReference>
<keyword evidence="4" id="KW-1185">Reference proteome</keyword>
<evidence type="ECO:0000259" key="2">
    <source>
        <dbReference type="PROSITE" id="PS50011"/>
    </source>
</evidence>
<dbReference type="GO" id="GO:0005737">
    <property type="term" value="C:cytoplasm"/>
    <property type="evidence" value="ECO:0007669"/>
    <property type="project" value="TreeGrafter"/>
</dbReference>
<reference evidence="3" key="1">
    <citation type="submission" date="2020-06" db="EMBL/GenBank/DDBJ databases">
        <title>WGS assembly of Ceratodon purpureus strain R40.</title>
        <authorList>
            <person name="Carey S.B."/>
            <person name="Jenkins J."/>
            <person name="Shu S."/>
            <person name="Lovell J.T."/>
            <person name="Sreedasyam A."/>
            <person name="Maumus F."/>
            <person name="Tiley G.P."/>
            <person name="Fernandez-Pozo N."/>
            <person name="Barry K."/>
            <person name="Chen C."/>
            <person name="Wang M."/>
            <person name="Lipzen A."/>
            <person name="Daum C."/>
            <person name="Saski C.A."/>
            <person name="Payton A.C."/>
            <person name="Mcbreen J.C."/>
            <person name="Conrad R.E."/>
            <person name="Kollar L.M."/>
            <person name="Olsson S."/>
            <person name="Huttunen S."/>
            <person name="Landis J.B."/>
            <person name="Wickett N.J."/>
            <person name="Johnson M.G."/>
            <person name="Rensing S.A."/>
            <person name="Grimwood J."/>
            <person name="Schmutz J."/>
            <person name="Mcdaniel S.F."/>
        </authorList>
    </citation>
    <scope>NUCLEOTIDE SEQUENCE</scope>
    <source>
        <strain evidence="3">R40</strain>
    </source>
</reference>
<feature type="domain" description="Protein kinase" evidence="2">
    <location>
        <begin position="130"/>
        <end position="427"/>
    </location>
</feature>
<name>A0A8T0G3Q0_CERPU</name>
<dbReference type="InterPro" id="IPR001245">
    <property type="entry name" value="Ser-Thr/Tyr_kinase_cat_dom"/>
</dbReference>
<dbReference type="InterPro" id="IPR050167">
    <property type="entry name" value="Ser_Thr_protein_kinase"/>
</dbReference>
<dbReference type="PANTHER" id="PTHR23257">
    <property type="entry name" value="SERINE-THREONINE PROTEIN KINASE"/>
    <property type="match status" value="1"/>
</dbReference>
<dbReference type="InterPro" id="IPR000719">
    <property type="entry name" value="Prot_kinase_dom"/>
</dbReference>
<dbReference type="InterPro" id="IPR008271">
    <property type="entry name" value="Ser/Thr_kinase_AS"/>
</dbReference>
<dbReference type="PANTHER" id="PTHR23257:SF969">
    <property type="entry name" value="INTEGRIN-LINKED PROTEIN KINASE"/>
    <property type="match status" value="1"/>
</dbReference>